<dbReference type="Proteomes" id="UP001501490">
    <property type="component" value="Unassembled WGS sequence"/>
</dbReference>
<dbReference type="PANTHER" id="PTHR43283:SF3">
    <property type="entry name" value="BETA-LACTAMASE FAMILY PROTEIN (AFU_ORTHOLOGUE AFUA_5G07500)"/>
    <property type="match status" value="1"/>
</dbReference>
<evidence type="ECO:0000313" key="2">
    <source>
        <dbReference type="EMBL" id="GAA3619007.1"/>
    </source>
</evidence>
<dbReference type="InterPro" id="IPR050789">
    <property type="entry name" value="Diverse_Enzym_Activities"/>
</dbReference>
<sequence length="377" mass="40709">MTPLTELLRRHVEQGTIPGAVALLGADEPEIVCLGVAAPDGRPLREDSIVRIQSMTKLITAIAALRLVEAGRLELDRSVVEWLPELADRRVLRTPAAELDDTVPAQREITLRHLLTNTAGWGMILSPSPLQAAMAANGTEAGPEPVSPGADEWLALLAELPLAFQPGEGWRYHHSFAVLGILLSRVAGRPLADHLLDDLFGPLGMSDTGFWAPPDKLDRLAAAYRHGEHGLVETEPAGGSYYAGPPFDVSHGELVSTLGDYRRVIRLIQQGGSWNGIQLLAPDHVRLLTSDQVPAAAKQPDSFFPGFWDEMGWGFGVGVSTSGARRGRWGWSGGQGTNFWVDPDGTVGILLTQVEIDDDLGQLFDAFQALYPARAAF</sequence>
<dbReference type="Pfam" id="PF00144">
    <property type="entry name" value="Beta-lactamase"/>
    <property type="match status" value="1"/>
</dbReference>
<dbReference type="Gene3D" id="3.40.710.10">
    <property type="entry name" value="DD-peptidase/beta-lactamase superfamily"/>
    <property type="match status" value="1"/>
</dbReference>
<proteinExistence type="predicted"/>
<dbReference type="GO" id="GO:0016787">
    <property type="term" value="F:hydrolase activity"/>
    <property type="evidence" value="ECO:0007669"/>
    <property type="project" value="UniProtKB-KW"/>
</dbReference>
<dbReference type="PANTHER" id="PTHR43283">
    <property type="entry name" value="BETA-LACTAMASE-RELATED"/>
    <property type="match status" value="1"/>
</dbReference>
<dbReference type="EMBL" id="BAABAB010000015">
    <property type="protein sequence ID" value="GAA3619007.1"/>
    <property type="molecule type" value="Genomic_DNA"/>
</dbReference>
<organism evidence="2 3">
    <name type="scientific">Microlunatus ginsengisoli</name>
    <dbReference type="NCBI Taxonomy" id="363863"/>
    <lineage>
        <taxon>Bacteria</taxon>
        <taxon>Bacillati</taxon>
        <taxon>Actinomycetota</taxon>
        <taxon>Actinomycetes</taxon>
        <taxon>Propionibacteriales</taxon>
        <taxon>Propionibacteriaceae</taxon>
        <taxon>Microlunatus</taxon>
    </lineage>
</organism>
<dbReference type="InterPro" id="IPR012338">
    <property type="entry name" value="Beta-lactam/transpept-like"/>
</dbReference>
<dbReference type="InterPro" id="IPR001466">
    <property type="entry name" value="Beta-lactam-related"/>
</dbReference>
<gene>
    <name evidence="2" type="ORF">GCM10022236_21600</name>
</gene>
<accession>A0ABP6ZWE0</accession>
<feature type="domain" description="Beta-lactamase-related" evidence="1">
    <location>
        <begin position="5"/>
        <end position="350"/>
    </location>
</feature>
<evidence type="ECO:0000259" key="1">
    <source>
        <dbReference type="Pfam" id="PF00144"/>
    </source>
</evidence>
<comment type="caution">
    <text evidence="2">The sequence shown here is derived from an EMBL/GenBank/DDBJ whole genome shotgun (WGS) entry which is preliminary data.</text>
</comment>
<protein>
    <submittedName>
        <fullName evidence="2">Serine hydrolase</fullName>
    </submittedName>
</protein>
<dbReference type="SUPFAM" id="SSF56601">
    <property type="entry name" value="beta-lactamase/transpeptidase-like"/>
    <property type="match status" value="1"/>
</dbReference>
<evidence type="ECO:0000313" key="3">
    <source>
        <dbReference type="Proteomes" id="UP001501490"/>
    </source>
</evidence>
<keyword evidence="2" id="KW-0378">Hydrolase</keyword>
<reference evidence="3" key="1">
    <citation type="journal article" date="2019" name="Int. J. Syst. Evol. Microbiol.">
        <title>The Global Catalogue of Microorganisms (GCM) 10K type strain sequencing project: providing services to taxonomists for standard genome sequencing and annotation.</title>
        <authorList>
            <consortium name="The Broad Institute Genomics Platform"/>
            <consortium name="The Broad Institute Genome Sequencing Center for Infectious Disease"/>
            <person name="Wu L."/>
            <person name="Ma J."/>
        </authorList>
    </citation>
    <scope>NUCLEOTIDE SEQUENCE [LARGE SCALE GENOMIC DNA]</scope>
    <source>
        <strain evidence="3">JCM 16929</strain>
    </source>
</reference>
<dbReference type="RefSeq" id="WP_344804276.1">
    <property type="nucleotide sequence ID" value="NZ_BAABAB010000015.1"/>
</dbReference>
<name>A0ABP6ZWE0_9ACTN</name>
<keyword evidence="3" id="KW-1185">Reference proteome</keyword>